<evidence type="ECO:0000313" key="3">
    <source>
        <dbReference type="Proteomes" id="UP000001055"/>
    </source>
</evidence>
<dbReference type="GeneID" id="5972747"/>
<evidence type="ECO:0000313" key="2">
    <source>
        <dbReference type="EMBL" id="EAT86529.1"/>
    </source>
</evidence>
<gene>
    <name evidence="2" type="ORF">SNOG_05465</name>
</gene>
<dbReference type="InParanoid" id="Q0URZ9"/>
<protein>
    <submittedName>
        <fullName evidence="2">Uncharacterized protein</fullName>
    </submittedName>
</protein>
<dbReference type="EMBL" id="CH445332">
    <property type="protein sequence ID" value="EAT86529.1"/>
    <property type="molecule type" value="Genomic_DNA"/>
</dbReference>
<proteinExistence type="predicted"/>
<sequence length="226" mass="25085">MANITAHWVSVRNDAEDMYHCYRRQGAKRTNLSKLQAGQLFADLRCIHLQLQTGNATETSYPVVEEMHEPENSVCFCITDRPPPSCALTPNIQTRLFVTSLACDKPGSGVPATRSKASMHRPTPQHEGTSDRRGRTSSQLSFTCSMMKEILVTRKSLTFAKIQYRKLSAASPLDIPTMTEDIVIIWNSKTSYLSSSTAWTAHASQTATSNCGAPCRTPDEHKSTQF</sequence>
<name>Q0URZ9_PHANO</name>
<dbReference type="AlphaFoldDB" id="Q0URZ9"/>
<accession>Q0URZ9</accession>
<feature type="region of interest" description="Disordered" evidence="1">
    <location>
        <begin position="108"/>
        <end position="137"/>
    </location>
</feature>
<dbReference type="RefSeq" id="XP_001795870.1">
    <property type="nucleotide sequence ID" value="XM_001795818.1"/>
</dbReference>
<organism evidence="2 3">
    <name type="scientific">Phaeosphaeria nodorum (strain SN15 / ATCC MYA-4574 / FGSC 10173)</name>
    <name type="common">Glume blotch fungus</name>
    <name type="synonym">Parastagonospora nodorum</name>
    <dbReference type="NCBI Taxonomy" id="321614"/>
    <lineage>
        <taxon>Eukaryota</taxon>
        <taxon>Fungi</taxon>
        <taxon>Dikarya</taxon>
        <taxon>Ascomycota</taxon>
        <taxon>Pezizomycotina</taxon>
        <taxon>Dothideomycetes</taxon>
        <taxon>Pleosporomycetidae</taxon>
        <taxon>Pleosporales</taxon>
        <taxon>Pleosporineae</taxon>
        <taxon>Phaeosphaeriaceae</taxon>
        <taxon>Parastagonospora</taxon>
    </lineage>
</organism>
<evidence type="ECO:0000256" key="1">
    <source>
        <dbReference type="SAM" id="MobiDB-lite"/>
    </source>
</evidence>
<dbReference type="KEGG" id="pno:SNOG_05465"/>
<dbReference type="Proteomes" id="UP000001055">
    <property type="component" value="Unassembled WGS sequence"/>
</dbReference>
<reference evidence="3" key="1">
    <citation type="journal article" date="2007" name="Plant Cell">
        <title>Dothideomycete-plant interactions illuminated by genome sequencing and EST analysis of the wheat pathogen Stagonospora nodorum.</title>
        <authorList>
            <person name="Hane J.K."/>
            <person name="Lowe R.G."/>
            <person name="Solomon P.S."/>
            <person name="Tan K.C."/>
            <person name="Schoch C.L."/>
            <person name="Spatafora J.W."/>
            <person name="Crous P.W."/>
            <person name="Kodira C."/>
            <person name="Birren B.W."/>
            <person name="Galagan J.E."/>
            <person name="Torriani S.F."/>
            <person name="McDonald B.A."/>
            <person name="Oliver R.P."/>
        </authorList>
    </citation>
    <scope>NUCLEOTIDE SEQUENCE [LARGE SCALE GENOMIC DNA]</scope>
    <source>
        <strain evidence="3">SN15 / ATCC MYA-4574 / FGSC 10173</strain>
    </source>
</reference>